<dbReference type="RefSeq" id="XP_028145503.1">
    <property type="nucleotide sequence ID" value="XM_028289702.1"/>
</dbReference>
<organism evidence="1">
    <name type="scientific">Diabrotica virgifera virgifera</name>
    <name type="common">western corn rootworm</name>
    <dbReference type="NCBI Taxonomy" id="50390"/>
    <lineage>
        <taxon>Eukaryota</taxon>
        <taxon>Metazoa</taxon>
        <taxon>Ecdysozoa</taxon>
        <taxon>Arthropoda</taxon>
        <taxon>Hexapoda</taxon>
        <taxon>Insecta</taxon>
        <taxon>Pterygota</taxon>
        <taxon>Neoptera</taxon>
        <taxon>Endopterygota</taxon>
        <taxon>Coleoptera</taxon>
        <taxon>Polyphaga</taxon>
        <taxon>Cucujiformia</taxon>
        <taxon>Chrysomeloidea</taxon>
        <taxon>Chrysomelidae</taxon>
        <taxon>Galerucinae</taxon>
        <taxon>Diabroticina</taxon>
        <taxon>Diabroticites</taxon>
        <taxon>Diabrotica</taxon>
    </lineage>
</organism>
<name>A0A6P7GJW6_DIAVI</name>
<dbReference type="InParanoid" id="A0A6P7GJW6"/>
<reference evidence="1" key="1">
    <citation type="submission" date="2025-08" db="UniProtKB">
        <authorList>
            <consortium name="RefSeq"/>
        </authorList>
    </citation>
    <scope>IDENTIFICATION</scope>
    <source>
        <tissue evidence="1">Whole insect</tissue>
    </source>
</reference>
<accession>A0A6P7GJW6</accession>
<sequence length="122" mass="15053">MIERWQRKVLRTIFGGENTADGWQRRTNQELRMLYKEPTITRYTKAQRIRWAGHVERMDRSRMPKKVLLRRLVGTRRRGRPRKRCHEKFPEDIGSMEITDWKEKAKNRIQWRNIVQQFLHSH</sequence>
<dbReference type="AlphaFoldDB" id="A0A6P7GJW6"/>
<evidence type="ECO:0000313" key="1">
    <source>
        <dbReference type="RefSeq" id="XP_028145503.1"/>
    </source>
</evidence>
<gene>
    <name evidence="1" type="primary">LOC114339076</name>
</gene>
<protein>
    <submittedName>
        <fullName evidence="1">Uncharacterized protein LOC114339076</fullName>
    </submittedName>
</protein>
<proteinExistence type="predicted"/>